<evidence type="ECO:0000259" key="2">
    <source>
        <dbReference type="PROSITE" id="PS50975"/>
    </source>
</evidence>
<keyword evidence="3" id="KW-0436">Ligase</keyword>
<keyword evidence="4" id="KW-1185">Reference proteome</keyword>
<dbReference type="EMBL" id="CP058559">
    <property type="protein sequence ID" value="QNO16242.1"/>
    <property type="molecule type" value="Genomic_DNA"/>
</dbReference>
<dbReference type="GO" id="GO:0005524">
    <property type="term" value="F:ATP binding"/>
    <property type="evidence" value="ECO:0007669"/>
    <property type="project" value="UniProtKB-UniRule"/>
</dbReference>
<accession>A0A7G9WC30</accession>
<dbReference type="InterPro" id="IPR013815">
    <property type="entry name" value="ATP_grasp_subdomain_1"/>
</dbReference>
<feature type="domain" description="ATP-grasp" evidence="2">
    <location>
        <begin position="123"/>
        <end position="319"/>
    </location>
</feature>
<protein>
    <submittedName>
        <fullName evidence="3">Carboxylate--amine ligase</fullName>
    </submittedName>
</protein>
<dbReference type="RefSeq" id="WP_213166635.1">
    <property type="nucleotide sequence ID" value="NZ_CP058559.1"/>
</dbReference>
<gene>
    <name evidence="3" type="ORF">HYG86_16420</name>
</gene>
<name>A0A7G9WC30_ALKCA</name>
<keyword evidence="1" id="KW-0067">ATP-binding</keyword>
<evidence type="ECO:0000313" key="3">
    <source>
        <dbReference type="EMBL" id="QNO16242.1"/>
    </source>
</evidence>
<dbReference type="Proteomes" id="UP000516160">
    <property type="component" value="Chromosome"/>
</dbReference>
<reference evidence="3 4" key="1">
    <citation type="submission" date="2020-07" db="EMBL/GenBank/DDBJ databases">
        <title>Alkalicella. sp. LB2 genome.</title>
        <authorList>
            <person name="Postec A."/>
            <person name="Quemeneur M."/>
        </authorList>
    </citation>
    <scope>NUCLEOTIDE SEQUENCE [LARGE SCALE GENOMIC DNA]</scope>
    <source>
        <strain evidence="3 4">LB2</strain>
    </source>
</reference>
<dbReference type="PROSITE" id="PS50975">
    <property type="entry name" value="ATP_GRASP"/>
    <property type="match status" value="1"/>
</dbReference>
<dbReference type="AlphaFoldDB" id="A0A7G9WC30"/>
<dbReference type="SUPFAM" id="SSF56059">
    <property type="entry name" value="Glutathione synthetase ATP-binding domain-like"/>
    <property type="match status" value="1"/>
</dbReference>
<dbReference type="GO" id="GO:0046872">
    <property type="term" value="F:metal ion binding"/>
    <property type="evidence" value="ECO:0007669"/>
    <property type="project" value="InterPro"/>
</dbReference>
<dbReference type="Gene3D" id="3.30.1490.20">
    <property type="entry name" value="ATP-grasp fold, A domain"/>
    <property type="match status" value="1"/>
</dbReference>
<dbReference type="InterPro" id="IPR011761">
    <property type="entry name" value="ATP-grasp"/>
</dbReference>
<dbReference type="GO" id="GO:0016874">
    <property type="term" value="F:ligase activity"/>
    <property type="evidence" value="ECO:0007669"/>
    <property type="project" value="UniProtKB-KW"/>
</dbReference>
<dbReference type="InterPro" id="IPR005479">
    <property type="entry name" value="CPAse_ATP-bd"/>
</dbReference>
<evidence type="ECO:0000313" key="4">
    <source>
        <dbReference type="Proteomes" id="UP000516160"/>
    </source>
</evidence>
<dbReference type="Gene3D" id="3.30.470.20">
    <property type="entry name" value="ATP-grasp fold, B domain"/>
    <property type="match status" value="1"/>
</dbReference>
<proteinExistence type="predicted"/>
<organism evidence="3 4">
    <name type="scientific">Alkalicella caledoniensis</name>
    <dbReference type="NCBI Taxonomy" id="2731377"/>
    <lineage>
        <taxon>Bacteria</taxon>
        <taxon>Bacillati</taxon>
        <taxon>Bacillota</taxon>
        <taxon>Clostridia</taxon>
        <taxon>Eubacteriales</taxon>
        <taxon>Proteinivoracaceae</taxon>
        <taxon>Alkalicella</taxon>
    </lineage>
</organism>
<keyword evidence="1" id="KW-0547">Nucleotide-binding</keyword>
<sequence length="399" mass="46958">MVKKAVIFRVNYYIGLGAARCLGRNNIWVVAAIENNSKVKYGLHTKYIDERIDIINVKENPQKAFEQLVQYAKRQDAKPLLIPTTDPYVEFVDRFLDELREYYLLPPIKKGLYTKLMDKDLLSVLANQNNVQIPKVIEPNSQDNITETLDKVEREIGFPCLIKPVNSHKFVAVFKEKMFIANNRDDIINGLSKANEKKMEVFIQQLIKGFDDQMYTFDCYIDKNGEMTHWATFQKQRQFPINFGASTYIKQRYVPELVEIGSRFLLDIDYRGFAEIEFKKNARDGRFYLIEVNVRTTNFHILLEKLGINTPLIMFKDLNNEKIGTEFIREDTEIHFWSCYEDISAIRGYLRKKQLTLPNVIKSLLYKKVEAIWAFDDPLPGIYFVLEKIKKFIYKRFSR</sequence>
<dbReference type="Pfam" id="PF02786">
    <property type="entry name" value="CPSase_L_D2"/>
    <property type="match status" value="1"/>
</dbReference>
<evidence type="ECO:0000256" key="1">
    <source>
        <dbReference type="PROSITE-ProRule" id="PRU00409"/>
    </source>
</evidence>
<dbReference type="KEGG" id="acae:HYG86_16420"/>